<organism evidence="2 3">
    <name type="scientific">Nonomuraea rubra</name>
    <dbReference type="NCBI Taxonomy" id="46180"/>
    <lineage>
        <taxon>Bacteria</taxon>
        <taxon>Bacillati</taxon>
        <taxon>Actinomycetota</taxon>
        <taxon>Actinomycetes</taxon>
        <taxon>Streptosporangiales</taxon>
        <taxon>Streptosporangiaceae</taxon>
        <taxon>Nonomuraea</taxon>
    </lineage>
</organism>
<accession>A0A7X0U5W7</accession>
<evidence type="ECO:0000313" key="2">
    <source>
        <dbReference type="EMBL" id="MBB6556288.1"/>
    </source>
</evidence>
<reference evidence="2 3" key="1">
    <citation type="submission" date="2020-08" db="EMBL/GenBank/DDBJ databases">
        <title>Sequencing the genomes of 1000 actinobacteria strains.</title>
        <authorList>
            <person name="Klenk H.-P."/>
        </authorList>
    </citation>
    <scope>NUCLEOTIDE SEQUENCE [LARGE SCALE GENOMIC DNA]</scope>
    <source>
        <strain evidence="2 3">DSM 43768</strain>
    </source>
</reference>
<dbReference type="RefSeq" id="WP_185110759.1">
    <property type="nucleotide sequence ID" value="NZ_BAAAXY010000213.1"/>
</dbReference>
<name>A0A7X0U5W7_9ACTN</name>
<evidence type="ECO:0000313" key="3">
    <source>
        <dbReference type="Proteomes" id="UP000565579"/>
    </source>
</evidence>
<dbReference type="AlphaFoldDB" id="A0A7X0U5W7"/>
<gene>
    <name evidence="2" type="ORF">HD593_011083</name>
</gene>
<evidence type="ECO:0000259" key="1">
    <source>
        <dbReference type="Pfam" id="PF15567"/>
    </source>
</evidence>
<sequence length="99" mass="11109">MLTEPEARRLAEAEMARLHREVSAYNDPDDSFVVSAVEECSIGWVYYYQSARYMRTGEFTAALGGNAPILIDRRNGAILPTGTAYPIEHYISDHEQPGE</sequence>
<dbReference type="Pfam" id="PF15567">
    <property type="entry name" value="Imm35"/>
    <property type="match status" value="1"/>
</dbReference>
<dbReference type="EMBL" id="JACHMI010000001">
    <property type="protein sequence ID" value="MBB6556288.1"/>
    <property type="molecule type" value="Genomic_DNA"/>
</dbReference>
<feature type="domain" description="Immunity protein 35" evidence="1">
    <location>
        <begin position="28"/>
        <end position="90"/>
    </location>
</feature>
<proteinExistence type="predicted"/>
<comment type="caution">
    <text evidence="2">The sequence shown here is derived from an EMBL/GenBank/DDBJ whole genome shotgun (WGS) entry which is preliminary data.</text>
</comment>
<dbReference type="InterPro" id="IPR029082">
    <property type="entry name" value="Imm35"/>
</dbReference>
<dbReference type="Proteomes" id="UP000565579">
    <property type="component" value="Unassembled WGS sequence"/>
</dbReference>
<keyword evidence="3" id="KW-1185">Reference proteome</keyword>
<protein>
    <recommendedName>
        <fullName evidence="1">Immunity protein 35 domain-containing protein</fullName>
    </recommendedName>
</protein>